<feature type="transmembrane region" description="Helical" evidence="4">
    <location>
        <begin position="235"/>
        <end position="259"/>
    </location>
</feature>
<dbReference type="EMBL" id="JXJW01000011">
    <property type="protein sequence ID" value="PCS06355.1"/>
    <property type="molecule type" value="Genomic_DNA"/>
</dbReference>
<dbReference type="Gene3D" id="3.30.565.10">
    <property type="entry name" value="Histidine kinase-like ATPase, C-terminal domain"/>
    <property type="match status" value="1"/>
</dbReference>
<feature type="transmembrane region" description="Helical" evidence="4">
    <location>
        <begin position="271"/>
        <end position="292"/>
    </location>
</feature>
<dbReference type="Pfam" id="PF02518">
    <property type="entry name" value="HATPase_c"/>
    <property type="match status" value="1"/>
</dbReference>
<keyword evidence="2" id="KW-0418">Kinase</keyword>
<accession>A0A2A5RYR1</accession>
<dbReference type="Pfam" id="PF00595">
    <property type="entry name" value="PDZ"/>
    <property type="match status" value="1"/>
</dbReference>
<evidence type="ECO:0000313" key="7">
    <source>
        <dbReference type="EMBL" id="PCS06355.1"/>
    </source>
</evidence>
<sequence>MNRKQEKINYAYQTWLVFVLVTCLAFYYFFTMSSPAYIGISVTKNSDQWQINNLQHDGAATQSGLLAGDSIVRIDGKLPENQTSVKKWLIIEQAREVTVERGGQTISYTFIENQLNLQRYFEFLMLVIVMLIFLGWYSQRQIISRRSSYFYYFVVSVIVTLLTIVPSSTGNTVARCILILMMSFFPLFICVFSYRTYIIKEQLNRNKTALFCLAVLLINSILLLGNLMFDMPIQVIQYLNSGIFYMLFVSLLVISLGHVLKKDNKSSDANLVLLSLLSTLPFLFCYLLQLGWAAPFSVVIPFLIIPVMALFHRLTLAKSFIFRYRLPYQVFYLIITASTTLVIILLILLSHYVPLYIVGIYGFLLTYALLSIIIEMISLIRRDKRTSDDLSAFLVAEEEREKISLHIHDTLIQDIVYFIRKLKEKEAVSETDPEAIAILEETIYLLRELCTDVYPLMIQELGLKNALANMASQLQKKYPVLITLKIEVIDLQLSEKVSNFILRSVKELMTNSILHGQAREITLSISEANHAYCFSITDDGCFIVKEKTIRTDNHFGLDKIKEKLKLLNGTLAIETANGTCIRFTIPEMKETSK</sequence>
<organism evidence="7 8">
    <name type="scientific">Pseudolactococcus piscium</name>
    <dbReference type="NCBI Taxonomy" id="1364"/>
    <lineage>
        <taxon>Bacteria</taxon>
        <taxon>Bacillati</taxon>
        <taxon>Bacillota</taxon>
        <taxon>Bacilli</taxon>
        <taxon>Lactobacillales</taxon>
        <taxon>Streptococcaceae</taxon>
        <taxon>Pseudolactococcus</taxon>
    </lineage>
</organism>
<dbReference type="InterPro" id="IPR003594">
    <property type="entry name" value="HATPase_dom"/>
</dbReference>
<keyword evidence="3" id="KW-0902">Two-component regulatory system</keyword>
<feature type="transmembrane region" description="Helical" evidence="4">
    <location>
        <begin position="149"/>
        <end position="166"/>
    </location>
</feature>
<dbReference type="CDD" id="cd16917">
    <property type="entry name" value="HATPase_UhpB-NarQ-NarX-like"/>
    <property type="match status" value="1"/>
</dbReference>
<feature type="transmembrane region" description="Helical" evidence="4">
    <location>
        <begin position="172"/>
        <end position="197"/>
    </location>
</feature>
<name>A0A2A5RYR1_9LACT</name>
<feature type="transmembrane region" description="Helical" evidence="4">
    <location>
        <begin position="120"/>
        <end position="137"/>
    </location>
</feature>
<keyword evidence="4" id="KW-1133">Transmembrane helix</keyword>
<dbReference type="AlphaFoldDB" id="A0A2A5RYR1"/>
<reference evidence="7 8" key="1">
    <citation type="submission" date="2014-12" db="EMBL/GenBank/DDBJ databases">
        <title>Draft genome sequences of 10 type strains of Lactococcus.</title>
        <authorList>
            <person name="Sun Z."/>
            <person name="Zhong Z."/>
            <person name="Liu W."/>
            <person name="Zhang W."/>
            <person name="Zhang H."/>
        </authorList>
    </citation>
    <scope>NUCLEOTIDE SEQUENCE [LARGE SCALE GENOMIC DNA]</scope>
    <source>
        <strain evidence="7 8">DSM 6634</strain>
    </source>
</reference>
<proteinExistence type="predicted"/>
<feature type="transmembrane region" description="Helical" evidence="4">
    <location>
        <begin position="12"/>
        <end position="30"/>
    </location>
</feature>
<feature type="domain" description="PDZ" evidence="5">
    <location>
        <begin position="33"/>
        <end position="98"/>
    </location>
</feature>
<evidence type="ECO:0000259" key="6">
    <source>
        <dbReference type="Pfam" id="PF02518"/>
    </source>
</evidence>
<dbReference type="PANTHER" id="PTHR24421:SF60">
    <property type="entry name" value="SENSOR HISTIDINE KINASE COMP"/>
    <property type="match status" value="1"/>
</dbReference>
<feature type="transmembrane region" description="Helical" evidence="4">
    <location>
        <begin position="328"/>
        <end position="349"/>
    </location>
</feature>
<dbReference type="Proteomes" id="UP000218282">
    <property type="component" value="Unassembled WGS sequence"/>
</dbReference>
<feature type="transmembrane region" description="Helical" evidence="4">
    <location>
        <begin position="298"/>
        <end position="316"/>
    </location>
</feature>
<dbReference type="InterPro" id="IPR036034">
    <property type="entry name" value="PDZ_sf"/>
</dbReference>
<dbReference type="PANTHER" id="PTHR24421">
    <property type="entry name" value="NITRATE/NITRITE SENSOR PROTEIN NARX-RELATED"/>
    <property type="match status" value="1"/>
</dbReference>
<dbReference type="SUPFAM" id="SSF50156">
    <property type="entry name" value="PDZ domain-like"/>
    <property type="match status" value="1"/>
</dbReference>
<dbReference type="GO" id="GO:0016301">
    <property type="term" value="F:kinase activity"/>
    <property type="evidence" value="ECO:0007669"/>
    <property type="project" value="UniProtKB-KW"/>
</dbReference>
<evidence type="ECO:0000256" key="1">
    <source>
        <dbReference type="ARBA" id="ARBA00022679"/>
    </source>
</evidence>
<evidence type="ECO:0000259" key="5">
    <source>
        <dbReference type="Pfam" id="PF00595"/>
    </source>
</evidence>
<keyword evidence="4" id="KW-0472">Membrane</keyword>
<comment type="caution">
    <text evidence="7">The sequence shown here is derived from an EMBL/GenBank/DDBJ whole genome shotgun (WGS) entry which is preliminary data.</text>
</comment>
<dbReference type="InterPro" id="IPR001478">
    <property type="entry name" value="PDZ"/>
</dbReference>
<dbReference type="InterPro" id="IPR050482">
    <property type="entry name" value="Sensor_HK_TwoCompSys"/>
</dbReference>
<dbReference type="SUPFAM" id="SSF55874">
    <property type="entry name" value="ATPase domain of HSP90 chaperone/DNA topoisomerase II/histidine kinase"/>
    <property type="match status" value="1"/>
</dbReference>
<protein>
    <submittedName>
        <fullName evidence="7">Uncharacterized protein</fullName>
    </submittedName>
</protein>
<gene>
    <name evidence="7" type="ORF">RU86_GL000311</name>
</gene>
<dbReference type="RefSeq" id="WP_096814580.1">
    <property type="nucleotide sequence ID" value="NZ_JXJW01000011.1"/>
</dbReference>
<keyword evidence="1" id="KW-0808">Transferase</keyword>
<dbReference type="GO" id="GO:0000160">
    <property type="term" value="P:phosphorelay signal transduction system"/>
    <property type="evidence" value="ECO:0007669"/>
    <property type="project" value="UniProtKB-KW"/>
</dbReference>
<evidence type="ECO:0000256" key="4">
    <source>
        <dbReference type="SAM" id="Phobius"/>
    </source>
</evidence>
<keyword evidence="8" id="KW-1185">Reference proteome</keyword>
<feature type="domain" description="Histidine kinase/HSP90-like ATPase" evidence="6">
    <location>
        <begin position="499"/>
        <end position="587"/>
    </location>
</feature>
<feature type="transmembrane region" description="Helical" evidence="4">
    <location>
        <begin position="355"/>
        <end position="377"/>
    </location>
</feature>
<feature type="transmembrane region" description="Helical" evidence="4">
    <location>
        <begin position="209"/>
        <end position="229"/>
    </location>
</feature>
<evidence type="ECO:0000256" key="2">
    <source>
        <dbReference type="ARBA" id="ARBA00022777"/>
    </source>
</evidence>
<dbReference type="Gene3D" id="2.30.42.10">
    <property type="match status" value="1"/>
</dbReference>
<evidence type="ECO:0000313" key="8">
    <source>
        <dbReference type="Proteomes" id="UP000218282"/>
    </source>
</evidence>
<evidence type="ECO:0000256" key="3">
    <source>
        <dbReference type="ARBA" id="ARBA00023012"/>
    </source>
</evidence>
<dbReference type="InterPro" id="IPR036890">
    <property type="entry name" value="HATPase_C_sf"/>
</dbReference>
<keyword evidence="4" id="KW-0812">Transmembrane</keyword>